<dbReference type="Proteomes" id="UP000017836">
    <property type="component" value="Unassembled WGS sequence"/>
</dbReference>
<keyword evidence="3" id="KW-1185">Reference proteome</keyword>
<feature type="region of interest" description="Disordered" evidence="1">
    <location>
        <begin position="1"/>
        <end position="20"/>
    </location>
</feature>
<evidence type="ECO:0000313" key="3">
    <source>
        <dbReference type="Proteomes" id="UP000017836"/>
    </source>
</evidence>
<accession>W1NJR7</accession>
<protein>
    <submittedName>
        <fullName evidence="2">Uncharacterized protein</fullName>
    </submittedName>
</protein>
<feature type="compositionally biased region" description="Polar residues" evidence="1">
    <location>
        <begin position="1"/>
        <end position="10"/>
    </location>
</feature>
<name>W1NJR7_AMBTC</name>
<reference evidence="3" key="1">
    <citation type="journal article" date="2013" name="Science">
        <title>The Amborella genome and the evolution of flowering plants.</title>
        <authorList>
            <consortium name="Amborella Genome Project"/>
        </authorList>
    </citation>
    <scope>NUCLEOTIDE SEQUENCE [LARGE SCALE GENOMIC DNA]</scope>
</reference>
<dbReference type="AlphaFoldDB" id="W1NJR7"/>
<evidence type="ECO:0000256" key="1">
    <source>
        <dbReference type="SAM" id="MobiDB-lite"/>
    </source>
</evidence>
<dbReference type="HOGENOM" id="CLU_199976_0_0_1"/>
<evidence type="ECO:0000313" key="2">
    <source>
        <dbReference type="EMBL" id="ERM95748.1"/>
    </source>
</evidence>
<gene>
    <name evidence="2" type="ORF">AMTR_s00023p00246200</name>
</gene>
<dbReference type="EMBL" id="KI397474">
    <property type="protein sequence ID" value="ERM95748.1"/>
    <property type="molecule type" value="Genomic_DNA"/>
</dbReference>
<sequence length="75" mass="8422">MEHLQRQYNNKVVPDEAEDGVGQSSLAVEDLAPSAQPAVEERIKYNTQNKQYQPKRRSFSITLGINVYCCAYGSS</sequence>
<dbReference type="Gramene" id="ERM95748">
    <property type="protein sequence ID" value="ERM95748"/>
    <property type="gene ID" value="AMTR_s00023p00246200"/>
</dbReference>
<organism evidence="2 3">
    <name type="scientific">Amborella trichopoda</name>
    <dbReference type="NCBI Taxonomy" id="13333"/>
    <lineage>
        <taxon>Eukaryota</taxon>
        <taxon>Viridiplantae</taxon>
        <taxon>Streptophyta</taxon>
        <taxon>Embryophyta</taxon>
        <taxon>Tracheophyta</taxon>
        <taxon>Spermatophyta</taxon>
        <taxon>Magnoliopsida</taxon>
        <taxon>Amborellales</taxon>
        <taxon>Amborellaceae</taxon>
        <taxon>Amborella</taxon>
    </lineage>
</organism>
<proteinExistence type="predicted"/>